<reference evidence="2" key="1">
    <citation type="journal article" date="2018" name="Nat. Plants">
        <title>Whole-genome landscape of Medicago truncatula symbiotic genes.</title>
        <authorList>
            <person name="Pecrix Y."/>
            <person name="Gamas P."/>
            <person name="Carrere S."/>
        </authorList>
    </citation>
    <scope>NUCLEOTIDE SEQUENCE</scope>
    <source>
        <tissue evidence="2">Leaves</tissue>
    </source>
</reference>
<proteinExistence type="predicted"/>
<organism evidence="2">
    <name type="scientific">Medicago truncatula</name>
    <name type="common">Barrel medic</name>
    <name type="synonym">Medicago tribuloides</name>
    <dbReference type="NCBI Taxonomy" id="3880"/>
    <lineage>
        <taxon>Eukaryota</taxon>
        <taxon>Viridiplantae</taxon>
        <taxon>Streptophyta</taxon>
        <taxon>Embryophyta</taxon>
        <taxon>Tracheophyta</taxon>
        <taxon>Spermatophyta</taxon>
        <taxon>Magnoliopsida</taxon>
        <taxon>eudicotyledons</taxon>
        <taxon>Gunneridae</taxon>
        <taxon>Pentapetalae</taxon>
        <taxon>rosids</taxon>
        <taxon>fabids</taxon>
        <taxon>Fabales</taxon>
        <taxon>Fabaceae</taxon>
        <taxon>Papilionoideae</taxon>
        <taxon>50 kb inversion clade</taxon>
        <taxon>NPAAA clade</taxon>
        <taxon>Hologalegina</taxon>
        <taxon>IRL clade</taxon>
        <taxon>Trifolieae</taxon>
        <taxon>Medicago</taxon>
    </lineage>
</organism>
<feature type="domain" description="Late nodulin" evidence="1">
    <location>
        <begin position="24"/>
        <end position="81"/>
    </location>
</feature>
<protein>
    <submittedName>
        <fullName evidence="2">Putative Late nodulin</fullName>
    </submittedName>
</protein>
<accession>A0A396HSQ9</accession>
<dbReference type="Pfam" id="PF07127">
    <property type="entry name" value="Nodulin_late"/>
    <property type="match status" value="1"/>
</dbReference>
<name>A0A396HSQ9_MEDTR</name>
<sequence length="85" mass="10147">MDYIHYKKIKSYSILCMQRRKKSMAKMLKFFFAIILLLSLFLVATEVGGAYIECEVDDDCPKPMKNSHPDTYYKCVKHRCQWAWK</sequence>
<evidence type="ECO:0000259" key="1">
    <source>
        <dbReference type="Pfam" id="PF07127"/>
    </source>
</evidence>
<comment type="caution">
    <text evidence="2">The sequence shown here is derived from an EMBL/GenBank/DDBJ whole genome shotgun (WGS) entry which is preliminary data.</text>
</comment>
<dbReference type="Gramene" id="rna31773">
    <property type="protein sequence ID" value="RHN56382.1"/>
    <property type="gene ID" value="gene31773"/>
</dbReference>
<dbReference type="GO" id="GO:0046872">
    <property type="term" value="F:metal ion binding"/>
    <property type="evidence" value="ECO:0007669"/>
    <property type="project" value="InterPro"/>
</dbReference>
<gene>
    <name evidence="2" type="ORF">MtrunA17_Chr5g0428901</name>
</gene>
<dbReference type="EMBL" id="PSQE01000005">
    <property type="protein sequence ID" value="RHN56382.1"/>
    <property type="molecule type" value="Genomic_DNA"/>
</dbReference>
<evidence type="ECO:0000313" key="2">
    <source>
        <dbReference type="EMBL" id="RHN56382.1"/>
    </source>
</evidence>
<dbReference type="InterPro" id="IPR009810">
    <property type="entry name" value="Nodulin_late_dom"/>
</dbReference>
<dbReference type="Proteomes" id="UP000265566">
    <property type="component" value="Chromosome 5"/>
</dbReference>
<dbReference type="AlphaFoldDB" id="A0A396HSQ9"/>